<dbReference type="Pfam" id="PF01636">
    <property type="entry name" value="APH"/>
    <property type="match status" value="1"/>
</dbReference>
<dbReference type="InterPro" id="IPR011009">
    <property type="entry name" value="Kinase-like_dom_sf"/>
</dbReference>
<comment type="caution">
    <text evidence="3">The sequence shown here is derived from an EMBL/GenBank/DDBJ whole genome shotgun (WGS) entry which is preliminary data.</text>
</comment>
<evidence type="ECO:0000256" key="1">
    <source>
        <dbReference type="SAM" id="MobiDB-lite"/>
    </source>
</evidence>
<keyword evidence="3" id="KW-0808">Transferase</keyword>
<proteinExistence type="predicted"/>
<name>A0A502CRC7_9MICO</name>
<dbReference type="GO" id="GO:0016740">
    <property type="term" value="F:transferase activity"/>
    <property type="evidence" value="ECO:0007669"/>
    <property type="project" value="UniProtKB-KW"/>
</dbReference>
<gene>
    <name evidence="3" type="ORF">EAH86_13360</name>
</gene>
<dbReference type="InterPro" id="IPR002575">
    <property type="entry name" value="Aminoglycoside_PTrfase"/>
</dbReference>
<dbReference type="Gene3D" id="3.90.1200.10">
    <property type="match status" value="1"/>
</dbReference>
<evidence type="ECO:0000313" key="3">
    <source>
        <dbReference type="EMBL" id="TPG16195.1"/>
    </source>
</evidence>
<accession>A0A502CRC7</accession>
<protein>
    <submittedName>
        <fullName evidence="3">Aminoglycoside phosphotransferase family protein</fullName>
    </submittedName>
</protein>
<evidence type="ECO:0000313" key="4">
    <source>
        <dbReference type="Proteomes" id="UP000317722"/>
    </source>
</evidence>
<keyword evidence="4" id="KW-1185">Reference proteome</keyword>
<dbReference type="OrthoDB" id="236897at2"/>
<dbReference type="Proteomes" id="UP000317722">
    <property type="component" value="Unassembled WGS sequence"/>
</dbReference>
<sequence length="297" mass="31559">MRGARAAGVPHRPPGPTGSPVTVHEEPLAGGNTGVVVRVGDTVRRQAGPWTPAVHALLDHLETVGFDGAPRALGTDELGREVASYVEGVAGTLGPQPLAPEFQTIEACRAIGAWVRAFHDAQAGFAPDPALPWRVVPGRALRPGEVVVHHDVGTYNTVLRPDGSFAVIDFDFASPGAPVEDLAYVLWSWTPLWGESAAVRREMGAVTMADRLHKFAAVLDGYAADADLRAQVPDAVLQCMTDHSRTVEELAAQGDPAFVRMVADGHAEHPLRDAEWFASRRELFAAAIAPSGVRGSE</sequence>
<organism evidence="3 4">
    <name type="scientific">Pedococcus bigeumensis</name>
    <dbReference type="NCBI Taxonomy" id="433644"/>
    <lineage>
        <taxon>Bacteria</taxon>
        <taxon>Bacillati</taxon>
        <taxon>Actinomycetota</taxon>
        <taxon>Actinomycetes</taxon>
        <taxon>Micrococcales</taxon>
        <taxon>Intrasporangiaceae</taxon>
        <taxon>Pedococcus</taxon>
    </lineage>
</organism>
<reference evidence="3 4" key="1">
    <citation type="journal article" date="2019" name="Environ. Microbiol.">
        <title>Species interactions and distinct microbial communities in high Arctic permafrost affected cryosols are associated with the CH4 and CO2 gas fluxes.</title>
        <authorList>
            <person name="Altshuler I."/>
            <person name="Hamel J."/>
            <person name="Turney S."/>
            <person name="Magnuson E."/>
            <person name="Levesque R."/>
            <person name="Greer C."/>
            <person name="Whyte L.G."/>
        </authorList>
    </citation>
    <scope>NUCLEOTIDE SEQUENCE [LARGE SCALE GENOMIC DNA]</scope>
    <source>
        <strain evidence="3 4">S9.3A</strain>
    </source>
</reference>
<evidence type="ECO:0000259" key="2">
    <source>
        <dbReference type="Pfam" id="PF01636"/>
    </source>
</evidence>
<feature type="domain" description="Aminoglycoside phosphotransferase" evidence="2">
    <location>
        <begin position="142"/>
        <end position="201"/>
    </location>
</feature>
<feature type="region of interest" description="Disordered" evidence="1">
    <location>
        <begin position="1"/>
        <end position="29"/>
    </location>
</feature>
<dbReference type="EMBL" id="RCZM01000004">
    <property type="protein sequence ID" value="TPG16195.1"/>
    <property type="molecule type" value="Genomic_DNA"/>
</dbReference>
<dbReference type="AlphaFoldDB" id="A0A502CRC7"/>
<dbReference type="SUPFAM" id="SSF56112">
    <property type="entry name" value="Protein kinase-like (PK-like)"/>
    <property type="match status" value="1"/>
</dbReference>